<dbReference type="EMBL" id="JBGMDY010000007">
    <property type="protein sequence ID" value="KAL2327136.1"/>
    <property type="molecule type" value="Genomic_DNA"/>
</dbReference>
<comment type="caution">
    <text evidence="2">The sequence shown here is derived from an EMBL/GenBank/DDBJ whole genome shotgun (WGS) entry which is preliminary data.</text>
</comment>
<dbReference type="Proteomes" id="UP001603857">
    <property type="component" value="Unassembled WGS sequence"/>
</dbReference>
<sequence>MNRKVVAIPNSSRHMLDATELQARVIILLASQEREEKSKGPDSATSHYMQSQALLMHAPQCFTIKKSLRNFLQKRKKRSQKSHAHCISQYSTT</sequence>
<protein>
    <submittedName>
        <fullName evidence="2">Uncharacterized protein</fullName>
    </submittedName>
</protein>
<organism evidence="2 3">
    <name type="scientific">Flemingia macrophylla</name>
    <dbReference type="NCBI Taxonomy" id="520843"/>
    <lineage>
        <taxon>Eukaryota</taxon>
        <taxon>Viridiplantae</taxon>
        <taxon>Streptophyta</taxon>
        <taxon>Embryophyta</taxon>
        <taxon>Tracheophyta</taxon>
        <taxon>Spermatophyta</taxon>
        <taxon>Magnoliopsida</taxon>
        <taxon>eudicotyledons</taxon>
        <taxon>Gunneridae</taxon>
        <taxon>Pentapetalae</taxon>
        <taxon>rosids</taxon>
        <taxon>fabids</taxon>
        <taxon>Fabales</taxon>
        <taxon>Fabaceae</taxon>
        <taxon>Papilionoideae</taxon>
        <taxon>50 kb inversion clade</taxon>
        <taxon>NPAAA clade</taxon>
        <taxon>indigoferoid/millettioid clade</taxon>
        <taxon>Phaseoleae</taxon>
        <taxon>Flemingia</taxon>
    </lineage>
</organism>
<feature type="region of interest" description="Disordered" evidence="1">
    <location>
        <begin position="73"/>
        <end position="93"/>
    </location>
</feature>
<evidence type="ECO:0000313" key="2">
    <source>
        <dbReference type="EMBL" id="KAL2327136.1"/>
    </source>
</evidence>
<dbReference type="AlphaFoldDB" id="A0ABD1LUD0"/>
<keyword evidence="3" id="KW-1185">Reference proteome</keyword>
<reference evidence="2 3" key="1">
    <citation type="submission" date="2024-08" db="EMBL/GenBank/DDBJ databases">
        <title>Insights into the chromosomal genome structure of Flemingia macrophylla.</title>
        <authorList>
            <person name="Ding Y."/>
            <person name="Zhao Y."/>
            <person name="Bi W."/>
            <person name="Wu M."/>
            <person name="Zhao G."/>
            <person name="Gong Y."/>
            <person name="Li W."/>
            <person name="Zhang P."/>
        </authorList>
    </citation>
    <scope>NUCLEOTIDE SEQUENCE [LARGE SCALE GENOMIC DNA]</scope>
    <source>
        <strain evidence="2">DYQJB</strain>
        <tissue evidence="2">Leaf</tissue>
    </source>
</reference>
<proteinExistence type="predicted"/>
<evidence type="ECO:0000313" key="3">
    <source>
        <dbReference type="Proteomes" id="UP001603857"/>
    </source>
</evidence>
<feature type="compositionally biased region" description="Basic residues" evidence="1">
    <location>
        <begin position="73"/>
        <end position="84"/>
    </location>
</feature>
<accession>A0ABD1LUD0</accession>
<evidence type="ECO:0000256" key="1">
    <source>
        <dbReference type="SAM" id="MobiDB-lite"/>
    </source>
</evidence>
<name>A0ABD1LUD0_9FABA</name>
<gene>
    <name evidence="2" type="ORF">Fmac_020563</name>
</gene>